<dbReference type="EMBL" id="JAPXFL010000004">
    <property type="protein sequence ID" value="KAK9507362.1"/>
    <property type="molecule type" value="Genomic_DNA"/>
</dbReference>
<evidence type="ECO:0000313" key="4">
    <source>
        <dbReference type="Proteomes" id="UP001461498"/>
    </source>
</evidence>
<keyword evidence="2" id="KW-0472">Membrane</keyword>
<keyword evidence="4" id="KW-1185">Reference proteome</keyword>
<name>A0AAW1DA89_9HEMI</name>
<organism evidence="3 4">
    <name type="scientific">Rhynocoris fuscipes</name>
    <dbReference type="NCBI Taxonomy" id="488301"/>
    <lineage>
        <taxon>Eukaryota</taxon>
        <taxon>Metazoa</taxon>
        <taxon>Ecdysozoa</taxon>
        <taxon>Arthropoda</taxon>
        <taxon>Hexapoda</taxon>
        <taxon>Insecta</taxon>
        <taxon>Pterygota</taxon>
        <taxon>Neoptera</taxon>
        <taxon>Paraneoptera</taxon>
        <taxon>Hemiptera</taxon>
        <taxon>Heteroptera</taxon>
        <taxon>Panheteroptera</taxon>
        <taxon>Cimicomorpha</taxon>
        <taxon>Reduviidae</taxon>
        <taxon>Harpactorinae</taxon>
        <taxon>Harpactorini</taxon>
        <taxon>Rhynocoris</taxon>
    </lineage>
</organism>
<comment type="caution">
    <text evidence="3">The sequence shown here is derived from an EMBL/GenBank/DDBJ whole genome shotgun (WGS) entry which is preliminary data.</text>
</comment>
<dbReference type="SUPFAM" id="SSF46458">
    <property type="entry name" value="Globin-like"/>
    <property type="match status" value="1"/>
</dbReference>
<feature type="region of interest" description="Disordered" evidence="1">
    <location>
        <begin position="1"/>
        <end position="38"/>
    </location>
</feature>
<evidence type="ECO:0000313" key="3">
    <source>
        <dbReference type="EMBL" id="KAK9507362.1"/>
    </source>
</evidence>
<proteinExistence type="predicted"/>
<dbReference type="GO" id="GO:0020037">
    <property type="term" value="F:heme binding"/>
    <property type="evidence" value="ECO:0007669"/>
    <property type="project" value="InterPro"/>
</dbReference>
<keyword evidence="2" id="KW-1133">Transmembrane helix</keyword>
<feature type="compositionally biased region" description="Polar residues" evidence="1">
    <location>
        <begin position="1"/>
        <end position="15"/>
    </location>
</feature>
<feature type="compositionally biased region" description="Low complexity" evidence="1">
    <location>
        <begin position="16"/>
        <end position="34"/>
    </location>
</feature>
<evidence type="ECO:0000256" key="1">
    <source>
        <dbReference type="SAM" id="MobiDB-lite"/>
    </source>
</evidence>
<gene>
    <name evidence="3" type="ORF">O3M35_007235</name>
</gene>
<accession>A0AAW1DA89</accession>
<dbReference type="GO" id="GO:0019825">
    <property type="term" value="F:oxygen binding"/>
    <property type="evidence" value="ECO:0007669"/>
    <property type="project" value="InterPro"/>
</dbReference>
<evidence type="ECO:0000256" key="2">
    <source>
        <dbReference type="SAM" id="Phobius"/>
    </source>
</evidence>
<feature type="transmembrane region" description="Helical" evidence="2">
    <location>
        <begin position="62"/>
        <end position="85"/>
    </location>
</feature>
<reference evidence="3 4" key="1">
    <citation type="submission" date="2022-12" db="EMBL/GenBank/DDBJ databases">
        <title>Chromosome-level genome assembly of true bugs.</title>
        <authorList>
            <person name="Ma L."/>
            <person name="Li H."/>
        </authorList>
    </citation>
    <scope>NUCLEOTIDE SEQUENCE [LARGE SCALE GENOMIC DNA]</scope>
    <source>
        <strain evidence="3">Lab_2022b</strain>
    </source>
</reference>
<dbReference type="InterPro" id="IPR012292">
    <property type="entry name" value="Globin/Proto"/>
</dbReference>
<dbReference type="InterPro" id="IPR009050">
    <property type="entry name" value="Globin-like_sf"/>
</dbReference>
<keyword evidence="2" id="KW-0812">Transmembrane</keyword>
<protein>
    <submittedName>
        <fullName evidence="3">Uncharacterized protein</fullName>
    </submittedName>
</protein>
<dbReference type="Gene3D" id="1.10.490.10">
    <property type="entry name" value="Globins"/>
    <property type="match status" value="1"/>
</dbReference>
<sequence length="91" mass="9995">MGNTTAGRRNSVLSKESSLSEALTPAEEAAAAQGPMPPPLTDHQIELLTKTWKLLEEDIAKVGVITFIRLVIISLLLFCFFLFYLKAAFKA</sequence>
<dbReference type="AlphaFoldDB" id="A0AAW1DA89"/>
<dbReference type="Proteomes" id="UP001461498">
    <property type="component" value="Unassembled WGS sequence"/>
</dbReference>